<evidence type="ECO:0000313" key="7">
    <source>
        <dbReference type="EMBL" id="QQQ18956.1"/>
    </source>
</evidence>
<dbReference type="Pfam" id="PF13440">
    <property type="entry name" value="Polysacc_synt_3"/>
    <property type="match status" value="1"/>
</dbReference>
<evidence type="ECO:0000256" key="2">
    <source>
        <dbReference type="ARBA" id="ARBA00022475"/>
    </source>
</evidence>
<feature type="transmembrane region" description="Helical" evidence="6">
    <location>
        <begin position="384"/>
        <end position="404"/>
    </location>
</feature>
<organism evidence="7 8">
    <name type="scientific">Brevundimonas vitisensis</name>
    <dbReference type="NCBI Taxonomy" id="2800818"/>
    <lineage>
        <taxon>Bacteria</taxon>
        <taxon>Pseudomonadati</taxon>
        <taxon>Pseudomonadota</taxon>
        <taxon>Alphaproteobacteria</taxon>
        <taxon>Caulobacterales</taxon>
        <taxon>Caulobacteraceae</taxon>
        <taxon>Brevundimonas</taxon>
    </lineage>
</organism>
<reference evidence="7 8" key="1">
    <citation type="submission" date="2021-01" db="EMBL/GenBank/DDBJ databases">
        <title>Brevundimonas vitis sp. nov., an bacterium isolated from grape (Vitis vinifera).</title>
        <authorList>
            <person name="Jiang L."/>
            <person name="Lee J."/>
        </authorList>
    </citation>
    <scope>NUCLEOTIDE SEQUENCE [LARGE SCALE GENOMIC DNA]</scope>
    <source>
        <strain evidence="7 8">GRTSA-9</strain>
    </source>
</reference>
<feature type="transmembrane region" description="Helical" evidence="6">
    <location>
        <begin position="7"/>
        <end position="27"/>
    </location>
</feature>
<feature type="transmembrane region" description="Helical" evidence="6">
    <location>
        <begin position="148"/>
        <end position="166"/>
    </location>
</feature>
<feature type="transmembrane region" description="Helical" evidence="6">
    <location>
        <begin position="210"/>
        <end position="235"/>
    </location>
</feature>
<evidence type="ECO:0000256" key="6">
    <source>
        <dbReference type="SAM" id="Phobius"/>
    </source>
</evidence>
<dbReference type="PANTHER" id="PTHR30250">
    <property type="entry name" value="PST FAMILY PREDICTED COLANIC ACID TRANSPORTER"/>
    <property type="match status" value="1"/>
</dbReference>
<evidence type="ECO:0000256" key="3">
    <source>
        <dbReference type="ARBA" id="ARBA00022692"/>
    </source>
</evidence>
<evidence type="ECO:0000313" key="8">
    <source>
        <dbReference type="Proteomes" id="UP000595448"/>
    </source>
</evidence>
<feature type="transmembrane region" description="Helical" evidence="6">
    <location>
        <begin position="82"/>
        <end position="102"/>
    </location>
</feature>
<evidence type="ECO:0000256" key="4">
    <source>
        <dbReference type="ARBA" id="ARBA00022989"/>
    </source>
</evidence>
<dbReference type="Proteomes" id="UP000595448">
    <property type="component" value="Chromosome"/>
</dbReference>
<comment type="subcellular location">
    <subcellularLocation>
        <location evidence="1">Cell membrane</location>
        <topology evidence="1">Multi-pass membrane protein</topology>
    </subcellularLocation>
</comment>
<keyword evidence="8" id="KW-1185">Reference proteome</keyword>
<dbReference type="PANTHER" id="PTHR30250:SF11">
    <property type="entry name" value="O-ANTIGEN TRANSPORTER-RELATED"/>
    <property type="match status" value="1"/>
</dbReference>
<feature type="transmembrane region" description="Helical" evidence="6">
    <location>
        <begin position="416"/>
        <end position="435"/>
    </location>
</feature>
<feature type="transmembrane region" description="Helical" evidence="6">
    <location>
        <begin position="39"/>
        <end position="61"/>
    </location>
</feature>
<dbReference type="InterPro" id="IPR050833">
    <property type="entry name" value="Poly_Biosynth_Transport"/>
</dbReference>
<feature type="transmembrane region" description="Helical" evidence="6">
    <location>
        <begin position="358"/>
        <end position="378"/>
    </location>
</feature>
<name>A0ABX7BN43_9CAUL</name>
<gene>
    <name evidence="7" type="ORF">JIP62_02150</name>
</gene>
<feature type="transmembrane region" description="Helical" evidence="6">
    <location>
        <begin position="447"/>
        <end position="466"/>
    </location>
</feature>
<proteinExistence type="predicted"/>
<sequence length="484" mass="50841">MFWRGVWGYLPANIVQGVVGFLAIVIFTRLLSAEEFGRYAIAFSVFSLVHVAMFTWMEAAMARFWAVESRDPTATAAMFASLYRVVFGLSVVFIPVAALALWVWPMGALFKAAIAAGLFGVPARCVARLIQERYRAAGEVSKAANLDMSMTAAGLVLGVAFAFAGAGGAAPLLGLGIAPLLALPFTLRGELAFARGGRVDPVRLKTYARYGFPIAASLALTLVLTSTDRLLLALFLDEASVGAYHAAYSIANRTLDVLFIWLGAAGGPALVMALEHGGPARLRDAAREQGETFMLVGLPAAVGVALVARPLAEVLIGQDLRVAAAAITPWIAASALMAGLNAYYFGQAFTLGRRTERLLIAMSIPAVANVMLNLLLIPRLGLQGAAMATALSYGLGLAAFILLGRRVLVLPIPWDALIRCSVGAGIMALVVNRLPPLGGILELMVDAAVGGLVFACVAITLNAAGVRDVAVRLIAHARTRSVPA</sequence>
<accession>A0ABX7BN43</accession>
<keyword evidence="5 6" id="KW-0472">Membrane</keyword>
<feature type="transmembrane region" description="Helical" evidence="6">
    <location>
        <begin position="322"/>
        <end position="346"/>
    </location>
</feature>
<protein>
    <submittedName>
        <fullName evidence="7">Lipopolysaccharide biosynthesis protein</fullName>
    </submittedName>
</protein>
<dbReference type="RefSeq" id="WP_201103310.1">
    <property type="nucleotide sequence ID" value="NZ_CP067977.1"/>
</dbReference>
<evidence type="ECO:0000256" key="1">
    <source>
        <dbReference type="ARBA" id="ARBA00004651"/>
    </source>
</evidence>
<keyword evidence="3 6" id="KW-0812">Transmembrane</keyword>
<keyword evidence="2" id="KW-1003">Cell membrane</keyword>
<keyword evidence="4 6" id="KW-1133">Transmembrane helix</keyword>
<dbReference type="EMBL" id="CP067977">
    <property type="protein sequence ID" value="QQQ18956.1"/>
    <property type="molecule type" value="Genomic_DNA"/>
</dbReference>
<feature type="transmembrane region" description="Helical" evidence="6">
    <location>
        <begin position="255"/>
        <end position="274"/>
    </location>
</feature>
<evidence type="ECO:0000256" key="5">
    <source>
        <dbReference type="ARBA" id="ARBA00023136"/>
    </source>
</evidence>